<protein>
    <recommendedName>
        <fullName evidence="11">Aquaporin</fullName>
    </recommendedName>
</protein>
<accession>A0A8H7PPF6</accession>
<evidence type="ECO:0000256" key="4">
    <source>
        <dbReference type="ARBA" id="ARBA00022692"/>
    </source>
</evidence>
<dbReference type="GO" id="GO:0015250">
    <property type="term" value="F:water channel activity"/>
    <property type="evidence" value="ECO:0007669"/>
    <property type="project" value="TreeGrafter"/>
</dbReference>
<dbReference type="InterPro" id="IPR023271">
    <property type="entry name" value="Aquaporin-like"/>
</dbReference>
<keyword evidence="10" id="KW-1185">Reference proteome</keyword>
<feature type="transmembrane region" description="Helical" evidence="8">
    <location>
        <begin position="92"/>
        <end position="114"/>
    </location>
</feature>
<dbReference type="NCBIfam" id="TIGR00861">
    <property type="entry name" value="MIP"/>
    <property type="match status" value="1"/>
</dbReference>
<evidence type="ECO:0000256" key="8">
    <source>
        <dbReference type="SAM" id="Phobius"/>
    </source>
</evidence>
<feature type="transmembrane region" description="Helical" evidence="8">
    <location>
        <begin position="222"/>
        <end position="240"/>
    </location>
</feature>
<dbReference type="OrthoDB" id="3222at2759"/>
<dbReference type="AlphaFoldDB" id="A0A8H7PPF6"/>
<keyword evidence="6 8" id="KW-0472">Membrane</keyword>
<feature type="transmembrane region" description="Helical" evidence="8">
    <location>
        <begin position="274"/>
        <end position="296"/>
    </location>
</feature>
<feature type="transmembrane region" description="Helical" evidence="8">
    <location>
        <begin position="193"/>
        <end position="210"/>
    </location>
</feature>
<comment type="subcellular location">
    <subcellularLocation>
        <location evidence="1">Membrane</location>
        <topology evidence="1">Multi-pass membrane protein</topology>
    </subcellularLocation>
</comment>
<evidence type="ECO:0000256" key="5">
    <source>
        <dbReference type="ARBA" id="ARBA00022989"/>
    </source>
</evidence>
<dbReference type="PRINTS" id="PR02019">
    <property type="entry name" value="AQUAPORIN7"/>
</dbReference>
<keyword evidence="5 8" id="KW-1133">Transmembrane helix</keyword>
<dbReference type="CDD" id="cd00333">
    <property type="entry name" value="MIP"/>
    <property type="match status" value="1"/>
</dbReference>
<dbReference type="InterPro" id="IPR000425">
    <property type="entry name" value="MIP"/>
</dbReference>
<dbReference type="GO" id="GO:0015254">
    <property type="term" value="F:glycerol channel activity"/>
    <property type="evidence" value="ECO:0007669"/>
    <property type="project" value="TreeGrafter"/>
</dbReference>
<dbReference type="PANTHER" id="PTHR43829">
    <property type="entry name" value="AQUAPORIN OR AQUAGLYCEROPORIN RELATED"/>
    <property type="match status" value="1"/>
</dbReference>
<feature type="transmembrane region" description="Helical" evidence="8">
    <location>
        <begin position="135"/>
        <end position="155"/>
    </location>
</feature>
<dbReference type="Pfam" id="PF00230">
    <property type="entry name" value="MIP"/>
    <property type="match status" value="1"/>
</dbReference>
<comment type="similarity">
    <text evidence="2 7">Belongs to the MIP/aquaporin (TC 1.A.8) family.</text>
</comment>
<evidence type="ECO:0000313" key="10">
    <source>
        <dbReference type="Proteomes" id="UP000654370"/>
    </source>
</evidence>
<dbReference type="InterPro" id="IPR050363">
    <property type="entry name" value="MIP/Aquaporin"/>
</dbReference>
<keyword evidence="4 7" id="KW-0812">Transmembrane</keyword>
<sequence>MPIYDHSDILSESDTHIDSSGSHRKPPEVAVAMDTESEKEPEALTFIGCVRHNLREPLSEFLGTLVLIVLGEGVEAQVRLFESKTGGWTSIVFGWAFAVMCGIYVSGGVSGGHINPAVTLCFAMFRDFPWRKVPIYIFAQIFGAFIGAAIVFGNYRKGFTKFAGEGKYTVTGPNQTAEVFATYPNDIMTTEGSFFEEMLGTCILLIVILAQTDHHNMYAGNMLPLAVGLCVAAIGFGLGYQTGYAVNPARDLGPRIFSAIAGWGPEVFTASNSFTWVPVIAPFVGGALGGLIYELFIDSESNRSRITHKRH</sequence>
<evidence type="ECO:0000256" key="3">
    <source>
        <dbReference type="ARBA" id="ARBA00022448"/>
    </source>
</evidence>
<evidence type="ECO:0008006" key="11">
    <source>
        <dbReference type="Google" id="ProtNLM"/>
    </source>
</evidence>
<dbReference type="Proteomes" id="UP000654370">
    <property type="component" value="Unassembled WGS sequence"/>
</dbReference>
<dbReference type="PANTHER" id="PTHR43829:SF9">
    <property type="entry name" value="AQUAPORIN-9"/>
    <property type="match status" value="1"/>
</dbReference>
<proteinExistence type="inferred from homology"/>
<keyword evidence="3 7" id="KW-0813">Transport</keyword>
<evidence type="ECO:0000313" key="9">
    <source>
        <dbReference type="EMBL" id="KAG2177837.1"/>
    </source>
</evidence>
<dbReference type="Gene3D" id="1.20.1080.10">
    <property type="entry name" value="Glycerol uptake facilitator protein"/>
    <property type="match status" value="1"/>
</dbReference>
<dbReference type="EMBL" id="JAEPQZ010000008">
    <property type="protein sequence ID" value="KAG2177837.1"/>
    <property type="molecule type" value="Genomic_DNA"/>
</dbReference>
<organism evidence="9 10">
    <name type="scientific">Mortierella isabellina</name>
    <name type="common">Filamentous fungus</name>
    <name type="synonym">Umbelopsis isabellina</name>
    <dbReference type="NCBI Taxonomy" id="91625"/>
    <lineage>
        <taxon>Eukaryota</taxon>
        <taxon>Fungi</taxon>
        <taxon>Fungi incertae sedis</taxon>
        <taxon>Mucoromycota</taxon>
        <taxon>Mucoromycotina</taxon>
        <taxon>Umbelopsidomycetes</taxon>
        <taxon>Umbelopsidales</taxon>
        <taxon>Umbelopsidaceae</taxon>
        <taxon>Umbelopsis</taxon>
    </lineage>
</organism>
<dbReference type="PRINTS" id="PR00783">
    <property type="entry name" value="MINTRINSICP"/>
</dbReference>
<evidence type="ECO:0000256" key="7">
    <source>
        <dbReference type="RuleBase" id="RU000477"/>
    </source>
</evidence>
<dbReference type="GO" id="GO:0005886">
    <property type="term" value="C:plasma membrane"/>
    <property type="evidence" value="ECO:0007669"/>
    <property type="project" value="TreeGrafter"/>
</dbReference>
<reference evidence="9" key="1">
    <citation type="submission" date="2020-12" db="EMBL/GenBank/DDBJ databases">
        <title>Metabolic potential, ecology and presence of endohyphal bacteria is reflected in genomic diversity of Mucoromycotina.</title>
        <authorList>
            <person name="Muszewska A."/>
            <person name="Okrasinska A."/>
            <person name="Steczkiewicz K."/>
            <person name="Drgas O."/>
            <person name="Orlowska M."/>
            <person name="Perlinska-Lenart U."/>
            <person name="Aleksandrzak-Piekarczyk T."/>
            <person name="Szatraj K."/>
            <person name="Zielenkiewicz U."/>
            <person name="Pilsyk S."/>
            <person name="Malc E."/>
            <person name="Mieczkowski P."/>
            <person name="Kruszewska J.S."/>
            <person name="Biernat P."/>
            <person name="Pawlowska J."/>
        </authorList>
    </citation>
    <scope>NUCLEOTIDE SEQUENCE</scope>
    <source>
        <strain evidence="9">WA0000067209</strain>
    </source>
</reference>
<evidence type="ECO:0000256" key="1">
    <source>
        <dbReference type="ARBA" id="ARBA00004141"/>
    </source>
</evidence>
<name>A0A8H7PPF6_MORIS</name>
<evidence type="ECO:0000256" key="6">
    <source>
        <dbReference type="ARBA" id="ARBA00023136"/>
    </source>
</evidence>
<dbReference type="SUPFAM" id="SSF81338">
    <property type="entry name" value="Aquaporin-like"/>
    <property type="match status" value="1"/>
</dbReference>
<evidence type="ECO:0000256" key="2">
    <source>
        <dbReference type="ARBA" id="ARBA00006175"/>
    </source>
</evidence>
<comment type="caution">
    <text evidence="9">The sequence shown here is derived from an EMBL/GenBank/DDBJ whole genome shotgun (WGS) entry which is preliminary data.</text>
</comment>
<gene>
    <name evidence="9" type="ORF">INT43_003084</name>
</gene>